<dbReference type="Proteomes" id="UP000230233">
    <property type="component" value="Chromosome I"/>
</dbReference>
<dbReference type="Pfam" id="PF00646">
    <property type="entry name" value="F-box"/>
    <property type="match status" value="1"/>
</dbReference>
<evidence type="ECO:0000313" key="3">
    <source>
        <dbReference type="Proteomes" id="UP000230233"/>
    </source>
</evidence>
<keyword evidence="3" id="KW-1185">Reference proteome</keyword>
<dbReference type="PROSITE" id="PS50181">
    <property type="entry name" value="FBOX"/>
    <property type="match status" value="1"/>
</dbReference>
<name>A0A2G5VLI8_9PELO</name>
<feature type="domain" description="F-box" evidence="1">
    <location>
        <begin position="1"/>
        <end position="48"/>
    </location>
</feature>
<sequence>MKLSKYPLLVQNEILHNMKYTDLFLMSFVSKKIKELIKSSQALRFQSINRIVYGFSVNGLPVVYVPCPGGRIVTFVKQWDKKGFQLNISEKLIDFGILESSYCPVAFLAPSDQESIIRSLHDYFLDFFGNTVEYCWNTKYNPDQEELFIPQLGNLTACSIQNEGGYGQSLKKSAAFFDKAPVVTGQ</sequence>
<reference evidence="3" key="1">
    <citation type="submission" date="2017-10" db="EMBL/GenBank/DDBJ databases">
        <title>Rapid genome shrinkage in a self-fertile nematode reveals novel sperm competition proteins.</title>
        <authorList>
            <person name="Yin D."/>
            <person name="Schwarz E.M."/>
            <person name="Thomas C.G."/>
            <person name="Felde R.L."/>
            <person name="Korf I.F."/>
            <person name="Cutter A.D."/>
            <person name="Schartner C.M."/>
            <person name="Ralston E.J."/>
            <person name="Meyer B.J."/>
            <person name="Haag E.S."/>
        </authorList>
    </citation>
    <scope>NUCLEOTIDE SEQUENCE [LARGE SCALE GENOMIC DNA]</scope>
    <source>
        <strain evidence="3">JU1422</strain>
    </source>
</reference>
<organism evidence="2 3">
    <name type="scientific">Caenorhabditis nigoni</name>
    <dbReference type="NCBI Taxonomy" id="1611254"/>
    <lineage>
        <taxon>Eukaryota</taxon>
        <taxon>Metazoa</taxon>
        <taxon>Ecdysozoa</taxon>
        <taxon>Nematoda</taxon>
        <taxon>Chromadorea</taxon>
        <taxon>Rhabditida</taxon>
        <taxon>Rhabditina</taxon>
        <taxon>Rhabditomorpha</taxon>
        <taxon>Rhabditoidea</taxon>
        <taxon>Rhabditidae</taxon>
        <taxon>Peloderinae</taxon>
        <taxon>Caenorhabditis</taxon>
    </lineage>
</organism>
<accession>A0A2G5VLI8</accession>
<proteinExistence type="predicted"/>
<evidence type="ECO:0000313" key="2">
    <source>
        <dbReference type="EMBL" id="PIC52622.1"/>
    </source>
</evidence>
<dbReference type="EMBL" id="PDUG01000001">
    <property type="protein sequence ID" value="PIC52622.1"/>
    <property type="molecule type" value="Genomic_DNA"/>
</dbReference>
<gene>
    <name evidence="2" type="primary">Cnig_chr_I.g265</name>
    <name evidence="2" type="ORF">B9Z55_000265</name>
</gene>
<dbReference type="PANTHER" id="PTHR21503">
    <property type="entry name" value="F-BOX-CONTAINING HYPOTHETICAL PROTEIN C.ELEGANS"/>
    <property type="match status" value="1"/>
</dbReference>
<dbReference type="InterPro" id="IPR001810">
    <property type="entry name" value="F-box_dom"/>
</dbReference>
<comment type="caution">
    <text evidence="2">The sequence shown here is derived from an EMBL/GenBank/DDBJ whole genome shotgun (WGS) entry which is preliminary data.</text>
</comment>
<dbReference type="AlphaFoldDB" id="A0A2G5VLI8"/>
<dbReference type="PANTHER" id="PTHR21503:SF8">
    <property type="entry name" value="F-BOX ASSOCIATED DOMAIN-CONTAINING PROTEIN-RELATED"/>
    <property type="match status" value="1"/>
</dbReference>
<evidence type="ECO:0000259" key="1">
    <source>
        <dbReference type="PROSITE" id="PS50181"/>
    </source>
</evidence>
<protein>
    <recommendedName>
        <fullName evidence="1">F-box domain-containing protein</fullName>
    </recommendedName>
</protein>